<keyword evidence="11" id="KW-1185">Reference proteome</keyword>
<keyword evidence="3 8" id="KW-0812">Transmembrane</keyword>
<feature type="transmembrane region" description="Helical" evidence="8">
    <location>
        <begin position="216"/>
        <end position="234"/>
    </location>
</feature>
<comment type="subcellular location">
    <subcellularLocation>
        <location evidence="1">Membrane</location>
        <topology evidence="1">Multi-pass membrane protein</topology>
    </subcellularLocation>
</comment>
<evidence type="ECO:0000256" key="4">
    <source>
        <dbReference type="ARBA" id="ARBA00022970"/>
    </source>
</evidence>
<keyword evidence="2" id="KW-0813">Transport</keyword>
<accession>A0AAR5P7B4</accession>
<reference evidence="11" key="1">
    <citation type="journal article" date="2013" name="Genome Biol.">
        <title>Draft genome of the mountain pine beetle, Dendroctonus ponderosae Hopkins, a major forest pest.</title>
        <authorList>
            <person name="Keeling C.I."/>
            <person name="Yuen M.M."/>
            <person name="Liao N.Y."/>
            <person name="Docking T.R."/>
            <person name="Chan S.K."/>
            <person name="Taylor G.A."/>
            <person name="Palmquist D.L."/>
            <person name="Jackman S.D."/>
            <person name="Nguyen A."/>
            <person name="Li M."/>
            <person name="Henderson H."/>
            <person name="Janes J.K."/>
            <person name="Zhao Y."/>
            <person name="Pandoh P."/>
            <person name="Moore R."/>
            <person name="Sperling F.A."/>
            <person name="Huber D.P."/>
            <person name="Birol I."/>
            <person name="Jones S.J."/>
            <person name="Bohlmann J."/>
        </authorList>
    </citation>
    <scope>NUCLEOTIDE SEQUENCE</scope>
</reference>
<feature type="transmembrane region" description="Helical" evidence="8">
    <location>
        <begin position="240"/>
        <end position="261"/>
    </location>
</feature>
<protein>
    <recommendedName>
        <fullName evidence="9">Amino acid transporter transmembrane domain-containing protein</fullName>
    </recommendedName>
</protein>
<evidence type="ECO:0000256" key="6">
    <source>
        <dbReference type="ARBA" id="ARBA00023136"/>
    </source>
</evidence>
<evidence type="ECO:0000256" key="2">
    <source>
        <dbReference type="ARBA" id="ARBA00022448"/>
    </source>
</evidence>
<evidence type="ECO:0000256" key="7">
    <source>
        <dbReference type="SAM" id="Coils"/>
    </source>
</evidence>
<dbReference type="Pfam" id="PF01490">
    <property type="entry name" value="Aa_trans"/>
    <property type="match status" value="1"/>
</dbReference>
<reference evidence="10" key="2">
    <citation type="submission" date="2024-08" db="UniProtKB">
        <authorList>
            <consortium name="EnsemblMetazoa"/>
        </authorList>
    </citation>
    <scope>IDENTIFICATION</scope>
</reference>
<feature type="domain" description="Amino acid transporter transmembrane" evidence="9">
    <location>
        <begin position="3"/>
        <end position="291"/>
    </location>
</feature>
<keyword evidence="7" id="KW-0175">Coiled coil</keyword>
<proteinExistence type="predicted"/>
<feature type="transmembrane region" description="Helical" evidence="8">
    <location>
        <begin position="167"/>
        <end position="188"/>
    </location>
</feature>
<feature type="transmembrane region" description="Helical" evidence="8">
    <location>
        <begin position="273"/>
        <end position="291"/>
    </location>
</feature>
<feature type="transmembrane region" description="Helical" evidence="8">
    <location>
        <begin position="52"/>
        <end position="73"/>
    </location>
</feature>
<dbReference type="Proteomes" id="UP000019118">
    <property type="component" value="Unassembled WGS sequence"/>
</dbReference>
<evidence type="ECO:0000313" key="10">
    <source>
        <dbReference type="EnsemblMetazoa" id="XP_019756737.1"/>
    </source>
</evidence>
<organism evidence="10 11">
    <name type="scientific">Dendroctonus ponderosae</name>
    <name type="common">Mountain pine beetle</name>
    <dbReference type="NCBI Taxonomy" id="77166"/>
    <lineage>
        <taxon>Eukaryota</taxon>
        <taxon>Metazoa</taxon>
        <taxon>Ecdysozoa</taxon>
        <taxon>Arthropoda</taxon>
        <taxon>Hexapoda</taxon>
        <taxon>Insecta</taxon>
        <taxon>Pterygota</taxon>
        <taxon>Neoptera</taxon>
        <taxon>Endopterygota</taxon>
        <taxon>Coleoptera</taxon>
        <taxon>Polyphaga</taxon>
        <taxon>Cucujiformia</taxon>
        <taxon>Curculionidae</taxon>
        <taxon>Scolytinae</taxon>
        <taxon>Dendroctonus</taxon>
    </lineage>
</organism>
<evidence type="ECO:0000256" key="8">
    <source>
        <dbReference type="SAM" id="Phobius"/>
    </source>
</evidence>
<dbReference type="GO" id="GO:0015179">
    <property type="term" value="F:L-amino acid transmembrane transporter activity"/>
    <property type="evidence" value="ECO:0007669"/>
    <property type="project" value="TreeGrafter"/>
</dbReference>
<dbReference type="EnsemblMetazoa" id="XM_019901178.1">
    <property type="protein sequence ID" value="XP_019756737.1"/>
    <property type="gene ID" value="LOC109535288"/>
</dbReference>
<evidence type="ECO:0000256" key="3">
    <source>
        <dbReference type="ARBA" id="ARBA00022692"/>
    </source>
</evidence>
<dbReference type="PANTHER" id="PTHR22950:SF646">
    <property type="entry name" value="SODIUM-COUPLED NEUTRAL AMINO ACID TRANSPORTER 10-RELATED"/>
    <property type="match status" value="1"/>
</dbReference>
<feature type="transmembrane region" description="Helical" evidence="8">
    <location>
        <begin position="128"/>
        <end position="147"/>
    </location>
</feature>
<sequence length="713" mass="80179">MGDLGPAIVSEIIDQDSTSTMRISIMLTLAVFCVLPLGLLKNIDSFSGVSKATIGFYVCLVLKIVIDAVPHIFRGDWINKVELWKPAGVLQCLPIFSMALSCQTQLFEIYRIVNNPSLEKMNHVIKNAVNICTIVYFFVGVFGYIAFSHKNFSGNILLSFSSSSLTNVIKLGFILSIAFSFPLVIFPCRASFHSLIYRHIIPFHEGTAEYIPEARFKGLTLIIVFVSLLIGILIPNIEFVLGLVGSSIGIMICVLFPVMCFINVSDKDNNEKLLAKCILFIGIILMILGTYENLKELNQVQSYPVVTNVEKEILNIEYTPPPIKERIKTGDVKLKVNESKPEVIKLTDSPEIRHEPPQPVEPQDSQHDLEVELEKNNLSIKEHVNKDKQIVENQVKKSDNIKTLQKDNGFVESNKIDTGKISPDASRNVDNVDVEAIKKEGKEALLQGQDEINDSHLKEHKILIDKIQKQNEVQQEIVKQQKKLIEVIEKQQEQKENDEKLKAEIKAVKEIESIALKAIEKLSGDIKKNDQIVAKVQNDVLQKVDANVDSLIGAPDKDTNKTQSEPKIEDLKLMNSVLSAKIKENNITQENPLKDEMKINENMLLPEQTNAPNVSVNVVANKANILDKSELLSENAVPNVFDKTAYRNMLPLPLVVYHFDQNNKSKVKKRRIIVNKSRKLDKINARADAANLSSEEVKAMRRDILAYDIFGDK</sequence>
<keyword evidence="4" id="KW-0029">Amino-acid transport</keyword>
<evidence type="ECO:0000313" key="11">
    <source>
        <dbReference type="Proteomes" id="UP000019118"/>
    </source>
</evidence>
<keyword evidence="6 8" id="KW-0472">Membrane</keyword>
<evidence type="ECO:0000259" key="9">
    <source>
        <dbReference type="Pfam" id="PF01490"/>
    </source>
</evidence>
<evidence type="ECO:0000256" key="5">
    <source>
        <dbReference type="ARBA" id="ARBA00022989"/>
    </source>
</evidence>
<dbReference type="AlphaFoldDB" id="A0AAR5P7B4"/>
<keyword evidence="5 8" id="KW-1133">Transmembrane helix</keyword>
<evidence type="ECO:0000256" key="1">
    <source>
        <dbReference type="ARBA" id="ARBA00004141"/>
    </source>
</evidence>
<dbReference type="PANTHER" id="PTHR22950">
    <property type="entry name" value="AMINO ACID TRANSPORTER"/>
    <property type="match status" value="1"/>
</dbReference>
<name>A0AAR5P7B4_DENPD</name>
<dbReference type="InterPro" id="IPR013057">
    <property type="entry name" value="AA_transpt_TM"/>
</dbReference>
<dbReference type="GO" id="GO:0016020">
    <property type="term" value="C:membrane"/>
    <property type="evidence" value="ECO:0007669"/>
    <property type="project" value="UniProtKB-SubCell"/>
</dbReference>
<feature type="coiled-coil region" evidence="7">
    <location>
        <begin position="464"/>
        <end position="508"/>
    </location>
</feature>
<feature type="transmembrane region" description="Helical" evidence="8">
    <location>
        <begin position="20"/>
        <end position="40"/>
    </location>
</feature>